<evidence type="ECO:0000313" key="3">
    <source>
        <dbReference type="Proteomes" id="UP001199642"/>
    </source>
</evidence>
<proteinExistence type="predicted"/>
<feature type="domain" description="DUF2264" evidence="1">
    <location>
        <begin position="7"/>
        <end position="354"/>
    </location>
</feature>
<gene>
    <name evidence="2" type="ORF">K8F61_16325</name>
</gene>
<dbReference type="PANTHER" id="PTHR35339">
    <property type="entry name" value="LINALOOL DEHYDRATASE_ISOMERASE DOMAIN-CONTAINING PROTEIN"/>
    <property type="match status" value="1"/>
</dbReference>
<sequence>MIDEDLTRDGWLDAADRLLGALAPFRLDSGAGIRLPGRPSWSGARSDLLEGYARSFLLLAFRVAGAGGADPDDLLPRYREGLIAGTDPDHEDRWIPIVDRGQALVEAASIALGLHLTRPWLWDTLSATERRRVAEWMAPSAHVATADNNWVLFPVVIQEFLAGAGFPADPDVIRGGFARIDGWYEGDGWYRDGDGQNFDYYNAWAMHLYPLLWTRMAAERVPSLATEVRERSEERLAAFLPAHVRFFGADGTPVFQGRSLSYRFAALAPLWLGELHGVSPLSPGQTRRLTSRVLRRFVDGGALDDAGVLTSGWLGAFPPMIQEYSGPASPYWASKGFVGLLLPADCPVWSAPGEASPVERSDAERILAGPGWLLSTTASDGIVRLVNHGSDHHPLSGTDAPLYDRLGYSSATAPSFEADPVDQHLAIVDAQGRGSRRGLIERIPDAVPGTLASRHVATVPPDDPSGEPVVVGRIATASLVHGPFAAHLHVVEAEPGRRIRAGGFAVVGAGDDVAAGSGRSEVVGGGLRSGIADLGGGATAGVHRARGASPYGGEAVVPVLETTAASARTVMVVATWLTGPGADAPEPPELLELGDDGRGVRAVLRFVDGVERELRLPA</sequence>
<dbReference type="Proteomes" id="UP001199642">
    <property type="component" value="Chromosome"/>
</dbReference>
<evidence type="ECO:0000313" key="2">
    <source>
        <dbReference type="EMBL" id="UGS26184.1"/>
    </source>
</evidence>
<dbReference type="EMBL" id="CP082781">
    <property type="protein sequence ID" value="UGS26184.1"/>
    <property type="molecule type" value="Genomic_DNA"/>
</dbReference>
<dbReference type="InterPro" id="IPR049349">
    <property type="entry name" value="DUF2264_N"/>
</dbReference>
<dbReference type="InterPro" id="IPR016624">
    <property type="entry name" value="UCP014753"/>
</dbReference>
<evidence type="ECO:0000259" key="1">
    <source>
        <dbReference type="Pfam" id="PF10022"/>
    </source>
</evidence>
<dbReference type="Pfam" id="PF10022">
    <property type="entry name" value="DUF2264"/>
    <property type="match status" value="1"/>
</dbReference>
<organism evidence="2 3">
    <name type="scientific">Microbacterium resistens</name>
    <dbReference type="NCBI Taxonomy" id="156977"/>
    <lineage>
        <taxon>Bacteria</taxon>
        <taxon>Bacillati</taxon>
        <taxon>Actinomycetota</taxon>
        <taxon>Actinomycetes</taxon>
        <taxon>Micrococcales</taxon>
        <taxon>Microbacteriaceae</taxon>
        <taxon>Microbacterium</taxon>
    </lineage>
</organism>
<dbReference type="PANTHER" id="PTHR35339:SF4">
    <property type="entry name" value="LINALOOL DEHYDRATASE_ISOMERASE DOMAIN-CONTAINING PROTEIN"/>
    <property type="match status" value="1"/>
</dbReference>
<name>A0ABY3RQ47_9MICO</name>
<keyword evidence="3" id="KW-1185">Reference proteome</keyword>
<protein>
    <submittedName>
        <fullName evidence="2">DUF2264 domain-containing protein</fullName>
    </submittedName>
</protein>
<accession>A0ABY3RQ47</accession>
<dbReference type="RefSeq" id="WP_231819877.1">
    <property type="nucleotide sequence ID" value="NZ_CP082781.1"/>
</dbReference>
<reference evidence="2 3" key="1">
    <citation type="submission" date="2023-01" db="EMBL/GenBank/DDBJ databases">
        <title>Characterization of estradiol degrading bacteria Microbacterium sp. MZT7 and reveal degrading genes through genome analysis.</title>
        <authorList>
            <person name="Hao P."/>
            <person name="Gao Y."/>
        </authorList>
    </citation>
    <scope>NUCLEOTIDE SEQUENCE [LARGE SCALE GENOMIC DNA]</scope>
    <source>
        <strain evidence="2 3">MZT7</strain>
    </source>
</reference>